<dbReference type="SUPFAM" id="SSF53187">
    <property type="entry name" value="Zn-dependent exopeptidases"/>
    <property type="match status" value="1"/>
</dbReference>
<evidence type="ECO:0000256" key="5">
    <source>
        <dbReference type="ARBA" id="ARBA00022833"/>
    </source>
</evidence>
<dbReference type="PANTHER" id="PTHR45962">
    <property type="entry name" value="N-FATTY-ACYL-AMINO ACID SYNTHASE/HYDROLASE PM20D1"/>
    <property type="match status" value="1"/>
</dbReference>
<dbReference type="PANTHER" id="PTHR45962:SF1">
    <property type="entry name" value="N-FATTY-ACYL-AMINO ACID SYNTHASE_HYDROLASE PM20D1"/>
    <property type="match status" value="1"/>
</dbReference>
<keyword evidence="5" id="KW-0862">Zinc</keyword>
<dbReference type="InterPro" id="IPR011650">
    <property type="entry name" value="Peptidase_M20_dimer"/>
</dbReference>
<keyword evidence="8" id="KW-1185">Reference proteome</keyword>
<dbReference type="Gene3D" id="3.40.630.10">
    <property type="entry name" value="Zn peptidases"/>
    <property type="match status" value="1"/>
</dbReference>
<protein>
    <submittedName>
        <fullName evidence="7">M20/M25/M40 family metallo-hydrolase</fullName>
    </submittedName>
</protein>
<evidence type="ECO:0000313" key="7">
    <source>
        <dbReference type="EMBL" id="MSS59671.1"/>
    </source>
</evidence>
<dbReference type="Pfam" id="PF01546">
    <property type="entry name" value="Peptidase_M20"/>
    <property type="match status" value="1"/>
</dbReference>
<evidence type="ECO:0000256" key="1">
    <source>
        <dbReference type="ARBA" id="ARBA00006247"/>
    </source>
</evidence>
<evidence type="ECO:0000256" key="4">
    <source>
        <dbReference type="ARBA" id="ARBA00022801"/>
    </source>
</evidence>
<dbReference type="InterPro" id="IPR036264">
    <property type="entry name" value="Bact_exopeptidase_dim_dom"/>
</dbReference>
<reference evidence="7 8" key="1">
    <citation type="submission" date="2019-08" db="EMBL/GenBank/DDBJ databases">
        <title>In-depth cultivation of the pig gut microbiome towards novel bacterial diversity and tailored functional studies.</title>
        <authorList>
            <person name="Wylensek D."/>
            <person name="Hitch T.C.A."/>
            <person name="Clavel T."/>
        </authorList>
    </citation>
    <scope>NUCLEOTIDE SEQUENCE [LARGE SCALE GENOMIC DNA]</scope>
    <source>
        <strain evidence="7 8">Oil+RF-744-GAM-WT-6</strain>
    </source>
</reference>
<gene>
    <name evidence="7" type="ORF">FYJ51_12280</name>
</gene>
<dbReference type="GO" id="GO:0046872">
    <property type="term" value="F:metal ion binding"/>
    <property type="evidence" value="ECO:0007669"/>
    <property type="project" value="UniProtKB-KW"/>
</dbReference>
<comment type="caution">
    <text evidence="7">The sequence shown here is derived from an EMBL/GenBank/DDBJ whole genome shotgun (WGS) entry which is preliminary data.</text>
</comment>
<dbReference type="InterPro" id="IPR001261">
    <property type="entry name" value="ArgE/DapE_CS"/>
</dbReference>
<dbReference type="Pfam" id="PF07687">
    <property type="entry name" value="M20_dimer"/>
    <property type="match status" value="1"/>
</dbReference>
<dbReference type="RefSeq" id="WP_154505898.1">
    <property type="nucleotide sequence ID" value="NZ_VUMN01000042.1"/>
</dbReference>
<keyword evidence="4 7" id="KW-0378">Hydrolase</keyword>
<name>A0A7X2NUR2_9FIRM</name>
<accession>A0A7X2NUR2</accession>
<dbReference type="InterPro" id="IPR002933">
    <property type="entry name" value="Peptidase_M20"/>
</dbReference>
<comment type="similarity">
    <text evidence="1">Belongs to the peptidase M20A family.</text>
</comment>
<dbReference type="InterPro" id="IPR047177">
    <property type="entry name" value="Pept_M20A"/>
</dbReference>
<dbReference type="SUPFAM" id="SSF55031">
    <property type="entry name" value="Bacterial exopeptidase dimerisation domain"/>
    <property type="match status" value="1"/>
</dbReference>
<dbReference type="Proteomes" id="UP000461880">
    <property type="component" value="Unassembled WGS sequence"/>
</dbReference>
<keyword evidence="3" id="KW-0479">Metal-binding</keyword>
<dbReference type="GO" id="GO:0006508">
    <property type="term" value="P:proteolysis"/>
    <property type="evidence" value="ECO:0007669"/>
    <property type="project" value="UniProtKB-KW"/>
</dbReference>
<keyword evidence="2" id="KW-0645">Protease</keyword>
<dbReference type="PROSITE" id="PS00758">
    <property type="entry name" value="ARGE_DAPE_CPG2_1"/>
    <property type="match status" value="1"/>
</dbReference>
<dbReference type="AlphaFoldDB" id="A0A7X2NUR2"/>
<dbReference type="GO" id="GO:0008233">
    <property type="term" value="F:peptidase activity"/>
    <property type="evidence" value="ECO:0007669"/>
    <property type="project" value="UniProtKB-KW"/>
</dbReference>
<proteinExistence type="inferred from homology"/>
<dbReference type="Gene3D" id="3.30.70.360">
    <property type="match status" value="1"/>
</dbReference>
<evidence type="ECO:0000256" key="2">
    <source>
        <dbReference type="ARBA" id="ARBA00022670"/>
    </source>
</evidence>
<evidence type="ECO:0000313" key="8">
    <source>
        <dbReference type="Proteomes" id="UP000461880"/>
    </source>
</evidence>
<evidence type="ECO:0000259" key="6">
    <source>
        <dbReference type="Pfam" id="PF07687"/>
    </source>
</evidence>
<dbReference type="Gene3D" id="1.10.150.900">
    <property type="match status" value="1"/>
</dbReference>
<evidence type="ECO:0000256" key="3">
    <source>
        <dbReference type="ARBA" id="ARBA00022723"/>
    </source>
</evidence>
<feature type="domain" description="Peptidase M20 dimerisation" evidence="6">
    <location>
        <begin position="230"/>
        <end position="375"/>
    </location>
</feature>
<organism evidence="7 8">
    <name type="scientific">Stecheria intestinalis</name>
    <dbReference type="NCBI Taxonomy" id="2606630"/>
    <lineage>
        <taxon>Bacteria</taxon>
        <taxon>Bacillati</taxon>
        <taxon>Bacillota</taxon>
        <taxon>Erysipelotrichia</taxon>
        <taxon>Erysipelotrichales</taxon>
        <taxon>Erysipelotrichaceae</taxon>
        <taxon>Stecheria</taxon>
    </lineage>
</organism>
<dbReference type="EMBL" id="VUMN01000042">
    <property type="protein sequence ID" value="MSS59671.1"/>
    <property type="molecule type" value="Genomic_DNA"/>
</dbReference>
<sequence length="479" mass="53614">MAGLIILIILLILLAVTLFRAAHCKASPAAERLPSSRNEEELEEMGHRFAKLIQVHTDSRLPGEDLSAFDTYHQVVDGLFPLCTKTLQKTVLDGVLLYYWKGKHSDLPAILMMGHQDTVPADEKNWKYPPYGGEIHEGKIYGRGVMDDKCNQFCQMSAIENLLKEGFVPERDVWLEYSVNEENSGPGAETAVQYLKEHGVKLACAWDEGGAVVDKAMAGMDRPYAVIGITEKGYADVKITAKGEGGHSSAPHATTTVTRLADFMHEVNHSHLYERKFTPHVKAMFENMAPSFSFPMRYLFSNLWLYKGLLTKAMGKVNAQADALLGTTICFTEMKGSDATNVIPSEAYVIANLRTGFTQDLKTSLAILKQKADKYDLELEVLSSREASPVTPQDSAVYQYLISCIRKKFPDCGISPYVMTGGTDNRHFAELTENCLRFYPLRLTSQQLACMHSDNENADLRSLSDAIDFYQYFLENWNL</sequence>